<evidence type="ECO:0000256" key="2">
    <source>
        <dbReference type="ARBA" id="ARBA00009256"/>
    </source>
</evidence>
<comment type="catalytic activity">
    <reaction evidence="7 8">
        <text>(R)-pantoate + beta-alanine + ATP = (R)-pantothenate + AMP + diphosphate + H(+)</text>
        <dbReference type="Rhea" id="RHEA:10912"/>
        <dbReference type="ChEBI" id="CHEBI:15378"/>
        <dbReference type="ChEBI" id="CHEBI:15980"/>
        <dbReference type="ChEBI" id="CHEBI:29032"/>
        <dbReference type="ChEBI" id="CHEBI:30616"/>
        <dbReference type="ChEBI" id="CHEBI:33019"/>
        <dbReference type="ChEBI" id="CHEBI:57966"/>
        <dbReference type="ChEBI" id="CHEBI:456215"/>
        <dbReference type="EC" id="6.3.2.1"/>
    </reaction>
</comment>
<keyword evidence="6 8" id="KW-0067">ATP-binding</keyword>
<proteinExistence type="inferred from homology"/>
<keyword evidence="10" id="KW-1185">Reference proteome</keyword>
<evidence type="ECO:0000256" key="6">
    <source>
        <dbReference type="ARBA" id="ARBA00022840"/>
    </source>
</evidence>
<dbReference type="InterPro" id="IPR004821">
    <property type="entry name" value="Cyt_trans-like"/>
</dbReference>
<comment type="similarity">
    <text evidence="2 8">Belongs to the pantothenate synthetase family.</text>
</comment>
<dbReference type="HAMAP" id="MF_00158">
    <property type="entry name" value="PanC"/>
    <property type="match status" value="1"/>
</dbReference>
<dbReference type="EMBL" id="JBCITM010000007">
    <property type="protein sequence ID" value="MEN1760478.1"/>
    <property type="molecule type" value="Genomic_DNA"/>
</dbReference>
<feature type="binding site" evidence="8">
    <location>
        <position position="176"/>
    </location>
    <ligand>
        <name>ATP</name>
        <dbReference type="ChEBI" id="CHEBI:30616"/>
    </ligand>
</feature>
<evidence type="ECO:0000256" key="8">
    <source>
        <dbReference type="HAMAP-Rule" id="MF_00158"/>
    </source>
</evidence>
<evidence type="ECO:0000256" key="3">
    <source>
        <dbReference type="ARBA" id="ARBA00022598"/>
    </source>
</evidence>
<dbReference type="NCBIfam" id="TIGR00018">
    <property type="entry name" value="panC"/>
    <property type="match status" value="1"/>
</dbReference>
<keyword evidence="3 8" id="KW-0436">Ligase</keyword>
<feature type="binding site" evidence="8">
    <location>
        <position position="61"/>
    </location>
    <ligand>
        <name>(R)-pantoate</name>
        <dbReference type="ChEBI" id="CHEBI:15980"/>
    </ligand>
</feature>
<dbReference type="NCBIfam" id="TIGR00125">
    <property type="entry name" value="cyt_tran_rel"/>
    <property type="match status" value="1"/>
</dbReference>
<dbReference type="PANTHER" id="PTHR21299:SF1">
    <property type="entry name" value="PANTOATE--BETA-ALANINE LIGASE"/>
    <property type="match status" value="1"/>
</dbReference>
<dbReference type="EC" id="6.3.2.1" evidence="8"/>
<name>A0ABU9VU09_9CLOT</name>
<dbReference type="RefSeq" id="WP_343185800.1">
    <property type="nucleotide sequence ID" value="NZ_JBCITM010000007.1"/>
</dbReference>
<dbReference type="Pfam" id="PF02569">
    <property type="entry name" value="Pantoate_ligase"/>
    <property type="match status" value="1"/>
</dbReference>
<evidence type="ECO:0000256" key="4">
    <source>
        <dbReference type="ARBA" id="ARBA00022655"/>
    </source>
</evidence>
<dbReference type="SUPFAM" id="SSF52374">
    <property type="entry name" value="Nucleotidylyl transferase"/>
    <property type="match status" value="1"/>
</dbReference>
<dbReference type="Gene3D" id="3.30.1300.10">
    <property type="entry name" value="Pantoate-beta-alanine ligase, C-terminal domain"/>
    <property type="match status" value="1"/>
</dbReference>
<feature type="binding site" evidence="8">
    <location>
        <position position="61"/>
    </location>
    <ligand>
        <name>beta-alanine</name>
        <dbReference type="ChEBI" id="CHEBI:57966"/>
    </ligand>
</feature>
<comment type="caution">
    <text evidence="9">The sequence shown here is derived from an EMBL/GenBank/DDBJ whole genome shotgun (WGS) entry which is preliminary data.</text>
</comment>
<keyword evidence="8" id="KW-0963">Cytoplasm</keyword>
<dbReference type="CDD" id="cd00560">
    <property type="entry name" value="PanC"/>
    <property type="match status" value="1"/>
</dbReference>
<evidence type="ECO:0000256" key="7">
    <source>
        <dbReference type="ARBA" id="ARBA00048258"/>
    </source>
</evidence>
<evidence type="ECO:0000256" key="1">
    <source>
        <dbReference type="ARBA" id="ARBA00004990"/>
    </source>
</evidence>
<dbReference type="PANTHER" id="PTHR21299">
    <property type="entry name" value="CYTIDYLATE KINASE/PANTOATE-BETA-ALANINE LIGASE"/>
    <property type="match status" value="1"/>
</dbReference>
<keyword evidence="5 8" id="KW-0547">Nucleotide-binding</keyword>
<dbReference type="Gene3D" id="3.40.50.620">
    <property type="entry name" value="HUPs"/>
    <property type="match status" value="1"/>
</dbReference>
<gene>
    <name evidence="8 9" type="primary">panC</name>
    <name evidence="9" type="ORF">AAIG11_08340</name>
</gene>
<dbReference type="GO" id="GO:0004592">
    <property type="term" value="F:pantoate-beta-alanine ligase activity"/>
    <property type="evidence" value="ECO:0007669"/>
    <property type="project" value="UniProtKB-EC"/>
</dbReference>
<evidence type="ECO:0000313" key="9">
    <source>
        <dbReference type="EMBL" id="MEN1760478.1"/>
    </source>
</evidence>
<feature type="binding site" evidence="8">
    <location>
        <position position="153"/>
    </location>
    <ligand>
        <name>(R)-pantoate</name>
        <dbReference type="ChEBI" id="CHEBI:15980"/>
    </ligand>
</feature>
<accession>A0ABU9VU09</accession>
<comment type="pathway">
    <text evidence="1 8">Cofactor biosynthesis; (R)-pantothenate biosynthesis; (R)-pantothenate from (R)-pantoate and beta-alanine: step 1/1.</text>
</comment>
<dbReference type="Proteomes" id="UP001407405">
    <property type="component" value="Unassembled WGS sequence"/>
</dbReference>
<evidence type="ECO:0000256" key="5">
    <source>
        <dbReference type="ARBA" id="ARBA00022741"/>
    </source>
</evidence>
<dbReference type="InterPro" id="IPR014729">
    <property type="entry name" value="Rossmann-like_a/b/a_fold"/>
</dbReference>
<dbReference type="InterPro" id="IPR003721">
    <property type="entry name" value="Pantoate_ligase"/>
</dbReference>
<organism evidence="9 10">
    <name type="scientific">Anoxynatronum sibiricum</name>
    <dbReference type="NCBI Taxonomy" id="210623"/>
    <lineage>
        <taxon>Bacteria</taxon>
        <taxon>Bacillati</taxon>
        <taxon>Bacillota</taxon>
        <taxon>Clostridia</taxon>
        <taxon>Eubacteriales</taxon>
        <taxon>Clostridiaceae</taxon>
        <taxon>Anoxynatronum</taxon>
    </lineage>
</organism>
<feature type="binding site" evidence="8">
    <location>
        <begin position="30"/>
        <end position="37"/>
    </location>
    <ligand>
        <name>ATP</name>
        <dbReference type="ChEBI" id="CHEBI:30616"/>
    </ligand>
</feature>
<comment type="subcellular location">
    <subcellularLocation>
        <location evidence="8">Cytoplasm</location>
    </subcellularLocation>
</comment>
<keyword evidence="4 8" id="KW-0566">Pantothenate biosynthesis</keyword>
<feature type="binding site" evidence="8">
    <location>
        <begin position="184"/>
        <end position="187"/>
    </location>
    <ligand>
        <name>ATP</name>
        <dbReference type="ChEBI" id="CHEBI:30616"/>
    </ligand>
</feature>
<feature type="active site" description="Proton donor" evidence="8">
    <location>
        <position position="37"/>
    </location>
</feature>
<feature type="binding site" evidence="8">
    <location>
        <begin position="147"/>
        <end position="150"/>
    </location>
    <ligand>
        <name>ATP</name>
        <dbReference type="ChEBI" id="CHEBI:30616"/>
    </ligand>
</feature>
<comment type="miscellaneous">
    <text evidence="8">The reaction proceeds by a bi uni uni bi ping pong mechanism.</text>
</comment>
<dbReference type="InterPro" id="IPR042176">
    <property type="entry name" value="Pantoate_ligase_C"/>
</dbReference>
<reference evidence="9 10" key="1">
    <citation type="submission" date="2024-04" db="EMBL/GenBank/DDBJ databases">
        <title>Genome sequencing and metabolic network reconstruction of aminoacids and betaine degradation by Anoxynatronum sibiricum.</title>
        <authorList>
            <person name="Detkova E.N."/>
            <person name="Boltjanskaja Y.V."/>
            <person name="Mardanov A.V."/>
            <person name="Kevbrin V."/>
        </authorList>
    </citation>
    <scope>NUCLEOTIDE SEQUENCE [LARGE SCALE GENOMIC DNA]</scope>
    <source>
        <strain evidence="9 10">Z-7981</strain>
    </source>
</reference>
<comment type="function">
    <text evidence="8">Catalyzes the condensation of pantoate with beta-alanine in an ATP-dependent reaction via a pantoyl-adenylate intermediate.</text>
</comment>
<sequence length="289" mass="31685">MKKMENIEKMQQFSCQARKKSHIIGLVPTMGALHQGHLSLIQAARQECHEVVVSIFVNPTQFGENEDYERYPRDWNQDCSLAAAAGATAVFLPSASDIYPPGYQTTLHLSSLTQHLCGAHRPGHFDAVATVVCKLLNIVAPHRAYFGQKDVQQLRVIQQMTADLNMNVGIVPMPTLRESDGLAMSSRNAYLSPSERLAAGIIYQALLSTEQAAQAGETSPLILQQLLLSHLVSEPLVHVEYAAVADPVTLTPLEQQQASMLLAVAVRIGDTRLIDNLLINLPPYADLTK</sequence>
<comment type="subunit">
    <text evidence="8">Homodimer.</text>
</comment>
<protein>
    <recommendedName>
        <fullName evidence="8">Pantothenate synthetase</fullName>
        <shortName evidence="8">PS</shortName>
        <ecNumber evidence="8">6.3.2.1</ecNumber>
    </recommendedName>
    <alternativeName>
        <fullName evidence="8">Pantoate--beta-alanine ligase</fullName>
    </alternativeName>
    <alternativeName>
        <fullName evidence="8">Pantoate-activating enzyme</fullName>
    </alternativeName>
</protein>
<evidence type="ECO:0000313" key="10">
    <source>
        <dbReference type="Proteomes" id="UP001407405"/>
    </source>
</evidence>